<dbReference type="Proteomes" id="UP000189777">
    <property type="component" value="Unassembled WGS sequence"/>
</dbReference>
<dbReference type="AlphaFoldDB" id="A0A1T5M2D4"/>
<organism evidence="2 3">
    <name type="scientific">Krasilnikoviella flava</name>
    <dbReference type="NCBI Taxonomy" id="526729"/>
    <lineage>
        <taxon>Bacteria</taxon>
        <taxon>Bacillati</taxon>
        <taxon>Actinomycetota</taxon>
        <taxon>Actinomycetes</taxon>
        <taxon>Micrococcales</taxon>
        <taxon>Promicromonosporaceae</taxon>
        <taxon>Krasilnikoviella</taxon>
    </lineage>
</organism>
<feature type="region of interest" description="Disordered" evidence="1">
    <location>
        <begin position="224"/>
        <end position="274"/>
    </location>
</feature>
<keyword evidence="3" id="KW-1185">Reference proteome</keyword>
<evidence type="ECO:0000256" key="1">
    <source>
        <dbReference type="SAM" id="MobiDB-lite"/>
    </source>
</evidence>
<proteinExistence type="predicted"/>
<gene>
    <name evidence="2" type="ORF">SAMN04324258_4346</name>
</gene>
<accession>A0A1T5M2D4</accession>
<protein>
    <submittedName>
        <fullName evidence="2">Uncharacterized protein</fullName>
    </submittedName>
</protein>
<sequence>MLAVARRRPVTGVPAGEFVTGDAARVRRPAAAVSVPSVAGARSAPGARDAPRAAFPPGTSRAMSVVGSGRTVRRAHLGAAVRTTASAVSGSGRGVVPRARVAVTRDVRRRRGTRTTVAIVAATALGTSGSGRGVVPRARVAVTRDVRRRRGTRTTVAIVAATALGTSGQAIPGVGTGRTASVPSVVRSRGTGAATTVDVRMTVGPRGIAVTTVLASVVTRPGDRRRVSATAHGRAGRPARDVPADPRVRPGLPRGPSDGRAPSSRRSLRTRRWGSSAARCVAASVV</sequence>
<reference evidence="2 3" key="1">
    <citation type="submission" date="2017-02" db="EMBL/GenBank/DDBJ databases">
        <authorList>
            <person name="Peterson S.W."/>
        </authorList>
    </citation>
    <scope>NUCLEOTIDE SEQUENCE [LARGE SCALE GENOMIC DNA]</scope>
    <source>
        <strain evidence="2 3">DSM 21481</strain>
    </source>
</reference>
<feature type="region of interest" description="Disordered" evidence="1">
    <location>
        <begin position="41"/>
        <end position="62"/>
    </location>
</feature>
<feature type="compositionally biased region" description="Basic and acidic residues" evidence="1">
    <location>
        <begin position="238"/>
        <end position="248"/>
    </location>
</feature>
<name>A0A1T5M2D4_9MICO</name>
<dbReference type="EMBL" id="FUZQ01000009">
    <property type="protein sequence ID" value="SKC82402.1"/>
    <property type="molecule type" value="Genomic_DNA"/>
</dbReference>
<evidence type="ECO:0000313" key="2">
    <source>
        <dbReference type="EMBL" id="SKC82402.1"/>
    </source>
</evidence>
<evidence type="ECO:0000313" key="3">
    <source>
        <dbReference type="Proteomes" id="UP000189777"/>
    </source>
</evidence>
<dbReference type="STRING" id="526729.SAMN04324258_4346"/>